<protein>
    <submittedName>
        <fullName evidence="1">DNA-directed RNA polymerase specialized sigma24 family protein</fullName>
    </submittedName>
</protein>
<dbReference type="Proteomes" id="UP000627838">
    <property type="component" value="Unassembled WGS sequence"/>
</dbReference>
<name>A0ABR9JRM4_9ACTN</name>
<gene>
    <name evidence="1" type="ORF">H4W34_003059</name>
</gene>
<sequence length="266" mass="28627">MFDQDTAVRATTNEADRVRGGNALAVAERSFQLLTTGPKPLGLDGRTIGHGLPGRVLSLAELRTLLLEQAASDGLKDAAWRELIQRARSGDPAWVIGCVGVAMPGLTNTAARALRTTPDRYAEDIVAELLTEFVAQLARIDIDRPHIAARLMLWARKGALRLRGREARLVPSAPSEMPERPAAATAGDDPVRLLLDGVRRGIITPDAAELVIATRLGGLSVQEIARRRQLPASRLYKQRHAAEVRIVAAIKDGRISSTSTVGFAGM</sequence>
<reference evidence="1 2" key="1">
    <citation type="submission" date="2020-10" db="EMBL/GenBank/DDBJ databases">
        <title>Sequencing the genomes of 1000 actinobacteria strains.</title>
        <authorList>
            <person name="Klenk H.-P."/>
        </authorList>
    </citation>
    <scope>NUCLEOTIDE SEQUENCE [LARGE SCALE GENOMIC DNA]</scope>
    <source>
        <strain evidence="1 2">DSM 46744</strain>
    </source>
</reference>
<accession>A0ABR9JRM4</accession>
<evidence type="ECO:0000313" key="1">
    <source>
        <dbReference type="EMBL" id="MBE1533226.1"/>
    </source>
</evidence>
<keyword evidence="1" id="KW-0240">DNA-directed RNA polymerase</keyword>
<dbReference type="EMBL" id="JADBDZ010000001">
    <property type="protein sequence ID" value="MBE1533226.1"/>
    <property type="molecule type" value="Genomic_DNA"/>
</dbReference>
<organism evidence="1 2">
    <name type="scientific">Actinomadura algeriensis</name>
    <dbReference type="NCBI Taxonomy" id="1679523"/>
    <lineage>
        <taxon>Bacteria</taxon>
        <taxon>Bacillati</taxon>
        <taxon>Actinomycetota</taxon>
        <taxon>Actinomycetes</taxon>
        <taxon>Streptosporangiales</taxon>
        <taxon>Thermomonosporaceae</taxon>
        <taxon>Actinomadura</taxon>
    </lineage>
</organism>
<dbReference type="RefSeq" id="WP_192759811.1">
    <property type="nucleotide sequence ID" value="NZ_JADBDZ010000001.1"/>
</dbReference>
<evidence type="ECO:0000313" key="2">
    <source>
        <dbReference type="Proteomes" id="UP000627838"/>
    </source>
</evidence>
<dbReference type="GO" id="GO:0000428">
    <property type="term" value="C:DNA-directed RNA polymerase complex"/>
    <property type="evidence" value="ECO:0007669"/>
    <property type="project" value="UniProtKB-KW"/>
</dbReference>
<keyword evidence="1" id="KW-0804">Transcription</keyword>
<comment type="caution">
    <text evidence="1">The sequence shown here is derived from an EMBL/GenBank/DDBJ whole genome shotgun (WGS) entry which is preliminary data.</text>
</comment>
<proteinExistence type="predicted"/>
<keyword evidence="2" id="KW-1185">Reference proteome</keyword>